<dbReference type="Proteomes" id="UP000309997">
    <property type="component" value="Unassembled WGS sequence"/>
</dbReference>
<keyword evidence="2" id="KW-1185">Reference proteome</keyword>
<gene>
    <name evidence="1" type="ORF">D5086_022742</name>
</gene>
<proteinExistence type="predicted"/>
<comment type="caution">
    <text evidence="1">The sequence shown here is derived from an EMBL/GenBank/DDBJ whole genome shotgun (WGS) entry which is preliminary data.</text>
</comment>
<evidence type="ECO:0000313" key="2">
    <source>
        <dbReference type="Proteomes" id="UP000309997"/>
    </source>
</evidence>
<reference evidence="1 2" key="1">
    <citation type="journal article" date="2024" name="Plant Biotechnol. J.">
        <title>Genome and CRISPR/Cas9 system of a widespread forest tree (Populus alba) in the world.</title>
        <authorList>
            <person name="Liu Y.J."/>
            <person name="Jiang P.F."/>
            <person name="Han X.M."/>
            <person name="Li X.Y."/>
            <person name="Wang H.M."/>
            <person name="Wang Y.J."/>
            <person name="Wang X.X."/>
            <person name="Zeng Q.Y."/>
        </authorList>
    </citation>
    <scope>NUCLEOTIDE SEQUENCE [LARGE SCALE GENOMIC DNA]</scope>
    <source>
        <strain evidence="2">cv. PAL-ZL1</strain>
    </source>
</reference>
<sequence>MTSGVVAGEEGRLILTEKVVVAVMEAVLKTANQRRKAAAAKPPPRRRKKKKNSKEYCENGGAFATKERQPHSLESSFLGEVYALYSSLCNAIWS</sequence>
<protein>
    <submittedName>
        <fullName evidence="1">Uncharacterized protein</fullName>
    </submittedName>
</protein>
<accession>A0ACC4B8N6</accession>
<name>A0ACC4B8N6_POPAL</name>
<organism evidence="1 2">
    <name type="scientific">Populus alba</name>
    <name type="common">White poplar</name>
    <dbReference type="NCBI Taxonomy" id="43335"/>
    <lineage>
        <taxon>Eukaryota</taxon>
        <taxon>Viridiplantae</taxon>
        <taxon>Streptophyta</taxon>
        <taxon>Embryophyta</taxon>
        <taxon>Tracheophyta</taxon>
        <taxon>Spermatophyta</taxon>
        <taxon>Magnoliopsida</taxon>
        <taxon>eudicotyledons</taxon>
        <taxon>Gunneridae</taxon>
        <taxon>Pentapetalae</taxon>
        <taxon>rosids</taxon>
        <taxon>fabids</taxon>
        <taxon>Malpighiales</taxon>
        <taxon>Salicaceae</taxon>
        <taxon>Saliceae</taxon>
        <taxon>Populus</taxon>
    </lineage>
</organism>
<evidence type="ECO:0000313" key="1">
    <source>
        <dbReference type="EMBL" id="KAL3574641.1"/>
    </source>
</evidence>
<dbReference type="EMBL" id="RCHU02000012">
    <property type="protein sequence ID" value="KAL3574641.1"/>
    <property type="molecule type" value="Genomic_DNA"/>
</dbReference>